<dbReference type="EC" id="2.5.1.-" evidence="2"/>
<dbReference type="HAMAP" id="MF_01139">
    <property type="entry name" value="ISPT"/>
    <property type="match status" value="1"/>
</dbReference>
<comment type="similarity">
    <text evidence="2">Belongs to the UPP synthase family.</text>
</comment>
<dbReference type="GO" id="GO:0016094">
    <property type="term" value="P:polyprenol biosynthetic process"/>
    <property type="evidence" value="ECO:0007669"/>
    <property type="project" value="TreeGrafter"/>
</dbReference>
<feature type="binding site" evidence="2">
    <location>
        <begin position="195"/>
        <end position="197"/>
    </location>
    <ligand>
        <name>substrate</name>
    </ligand>
</feature>
<reference evidence="3 4" key="1">
    <citation type="submission" date="2019-10" db="EMBL/GenBank/DDBJ databases">
        <title>Alkalibaculum tamaniensis sp.nov., a new alkaliphilic acetogen, isolated on methoxylated aromatics from a mud volcano.</title>
        <authorList>
            <person name="Khomyakova M.A."/>
            <person name="Merkel A.Y."/>
            <person name="Bonch-Osmolovskaya E.A."/>
            <person name="Slobodkin A.I."/>
        </authorList>
    </citation>
    <scope>NUCLEOTIDE SEQUENCE [LARGE SCALE GENOMIC DNA]</scope>
    <source>
        <strain evidence="3 4">M08DMB</strain>
    </source>
</reference>
<feature type="binding site" evidence="2">
    <location>
        <position position="26"/>
    </location>
    <ligand>
        <name>substrate</name>
    </ligand>
</feature>
<evidence type="ECO:0000256" key="1">
    <source>
        <dbReference type="ARBA" id="ARBA00022679"/>
    </source>
</evidence>
<evidence type="ECO:0000313" key="3">
    <source>
        <dbReference type="EMBL" id="MPW25843.1"/>
    </source>
</evidence>
<accession>A0A6A7K9W8</accession>
<comment type="caution">
    <text evidence="3">The sequence shown here is derived from an EMBL/GenBank/DDBJ whole genome shotgun (WGS) entry which is preliminary data.</text>
</comment>
<feature type="binding site" evidence="2">
    <location>
        <position position="38"/>
    </location>
    <ligand>
        <name>substrate</name>
    </ligand>
</feature>
<dbReference type="NCBIfam" id="TIGR00055">
    <property type="entry name" value="uppS"/>
    <property type="match status" value="1"/>
</dbReference>
<keyword evidence="2" id="KW-0460">Magnesium</keyword>
<comment type="subunit">
    <text evidence="2">Homodimer.</text>
</comment>
<sequence>MVLENQIDKNNLPKHIGIIMDGNGRWAQKRLKPRLFGHKAGMESLRKIIRTSSDLGINILTVYAFSTENWKRPKAEVDGLMKLLVDYFNKEIHELNKNKVKIKILGQVELLPHNVKKTVVDAMNLTNDNLGLQLNIAINYGGRDEIIMGIKQLYKDLINETTHIDTIDETLFSQYLYTKGMKDPDLIIRTSGELRTSNFLTWQSAYSELWFTDVLWPDFTHEEYYQAIWDYQKRKRKYGGLKI</sequence>
<feature type="binding site" evidence="2">
    <location>
        <begin position="66"/>
        <end position="68"/>
    </location>
    <ligand>
        <name>substrate</name>
    </ligand>
</feature>
<keyword evidence="1 2" id="KW-0808">Transferase</keyword>
<protein>
    <recommendedName>
        <fullName evidence="2">Isoprenyl transferase</fullName>
        <ecNumber evidence="2">2.5.1.-</ecNumber>
    </recommendedName>
</protein>
<feature type="binding site" evidence="2">
    <location>
        <position position="21"/>
    </location>
    <ligand>
        <name>Mg(2+)</name>
        <dbReference type="ChEBI" id="CHEBI:18420"/>
    </ligand>
</feature>
<dbReference type="GO" id="GO:0005829">
    <property type="term" value="C:cytosol"/>
    <property type="evidence" value="ECO:0007669"/>
    <property type="project" value="TreeGrafter"/>
</dbReference>
<dbReference type="CDD" id="cd00475">
    <property type="entry name" value="Cis_IPPS"/>
    <property type="match status" value="1"/>
</dbReference>
<feature type="binding site" evidence="2">
    <location>
        <position position="34"/>
    </location>
    <ligand>
        <name>substrate</name>
    </ligand>
</feature>
<comment type="function">
    <text evidence="2">Catalyzes the condensation of isopentenyl diphosphate (IPP) with allylic pyrophosphates generating different type of terpenoids.</text>
</comment>
<feature type="active site" evidence="2">
    <location>
        <position position="21"/>
    </location>
</feature>
<feature type="binding site" evidence="2">
    <location>
        <position position="208"/>
    </location>
    <ligand>
        <name>Mg(2+)</name>
        <dbReference type="ChEBI" id="CHEBI:18420"/>
    </ligand>
</feature>
<comment type="cofactor">
    <cofactor evidence="2">
        <name>Mg(2+)</name>
        <dbReference type="ChEBI" id="CHEBI:18420"/>
    </cofactor>
    <text evidence="2">Binds 2 magnesium ions per subunit.</text>
</comment>
<dbReference type="FunFam" id="3.40.1180.10:FF:000001">
    <property type="entry name" value="(2E,6E)-farnesyl-diphosphate-specific ditrans,polycis-undecaprenyl-diphosphate synthase"/>
    <property type="match status" value="1"/>
</dbReference>
<dbReference type="InterPro" id="IPR001441">
    <property type="entry name" value="UPP_synth-like"/>
</dbReference>
<dbReference type="InterPro" id="IPR036424">
    <property type="entry name" value="UPP_synth-like_sf"/>
</dbReference>
<dbReference type="PANTHER" id="PTHR10291">
    <property type="entry name" value="DEHYDRODOLICHYL DIPHOSPHATE SYNTHASE FAMILY MEMBER"/>
    <property type="match status" value="1"/>
</dbReference>
<dbReference type="GO" id="GO:0008834">
    <property type="term" value="F:ditrans,polycis-undecaprenyl-diphosphate synthase [(2E,6E)-farnesyl-diphosphate specific] activity"/>
    <property type="evidence" value="ECO:0007669"/>
    <property type="project" value="TreeGrafter"/>
</dbReference>
<evidence type="ECO:0000256" key="2">
    <source>
        <dbReference type="HAMAP-Rule" id="MF_01139"/>
    </source>
</evidence>
<dbReference type="AlphaFoldDB" id="A0A6A7K9W8"/>
<gene>
    <name evidence="3" type="ORF">GC105_08575</name>
</gene>
<organism evidence="3 4">
    <name type="scientific">Alkalibaculum sporogenes</name>
    <dbReference type="NCBI Taxonomy" id="2655001"/>
    <lineage>
        <taxon>Bacteria</taxon>
        <taxon>Bacillati</taxon>
        <taxon>Bacillota</taxon>
        <taxon>Clostridia</taxon>
        <taxon>Eubacteriales</taxon>
        <taxon>Eubacteriaceae</taxon>
        <taxon>Alkalibaculum</taxon>
    </lineage>
</organism>
<feature type="binding site" evidence="2">
    <location>
        <position position="72"/>
    </location>
    <ligand>
        <name>substrate</name>
    </ligand>
</feature>
<dbReference type="PANTHER" id="PTHR10291:SF0">
    <property type="entry name" value="DEHYDRODOLICHYL DIPHOSPHATE SYNTHASE 2"/>
    <property type="match status" value="1"/>
</dbReference>
<feature type="binding site" evidence="2">
    <location>
        <position position="189"/>
    </location>
    <ligand>
        <name>substrate</name>
    </ligand>
</feature>
<dbReference type="NCBIfam" id="NF011405">
    <property type="entry name" value="PRK14830.1"/>
    <property type="match status" value="1"/>
</dbReference>
<name>A0A6A7K9W8_9FIRM</name>
<dbReference type="SUPFAM" id="SSF64005">
    <property type="entry name" value="Undecaprenyl diphosphate synthase"/>
    <property type="match status" value="1"/>
</dbReference>
<dbReference type="InterPro" id="IPR018520">
    <property type="entry name" value="UPP_synth-like_CS"/>
</dbReference>
<evidence type="ECO:0000313" key="4">
    <source>
        <dbReference type="Proteomes" id="UP000440004"/>
    </source>
</evidence>
<dbReference type="Gene3D" id="3.40.1180.10">
    <property type="entry name" value="Decaprenyl diphosphate synthase-like"/>
    <property type="match status" value="1"/>
</dbReference>
<dbReference type="Proteomes" id="UP000440004">
    <property type="component" value="Unassembled WGS sequence"/>
</dbReference>
<dbReference type="EMBL" id="WHNX01000011">
    <property type="protein sequence ID" value="MPW25843.1"/>
    <property type="molecule type" value="Genomic_DNA"/>
</dbReference>
<feature type="active site" description="Proton acceptor" evidence="2">
    <location>
        <position position="69"/>
    </location>
</feature>
<dbReference type="GO" id="GO:0030145">
    <property type="term" value="F:manganese ion binding"/>
    <property type="evidence" value="ECO:0007669"/>
    <property type="project" value="TreeGrafter"/>
</dbReference>
<proteinExistence type="inferred from homology"/>
<dbReference type="Pfam" id="PF01255">
    <property type="entry name" value="Prenyltransf"/>
    <property type="match status" value="1"/>
</dbReference>
<feature type="binding site" evidence="2">
    <location>
        <begin position="22"/>
        <end position="25"/>
    </location>
    <ligand>
        <name>substrate</name>
    </ligand>
</feature>
<keyword evidence="2" id="KW-0479">Metal-binding</keyword>
<feature type="binding site" evidence="2">
    <location>
        <position position="70"/>
    </location>
    <ligand>
        <name>substrate</name>
    </ligand>
</feature>
<dbReference type="PROSITE" id="PS01066">
    <property type="entry name" value="UPP_SYNTHASE"/>
    <property type="match status" value="1"/>
</dbReference>
<dbReference type="GO" id="GO:0000287">
    <property type="term" value="F:magnesium ion binding"/>
    <property type="evidence" value="ECO:0007669"/>
    <property type="project" value="UniProtKB-UniRule"/>
</dbReference>
<keyword evidence="4" id="KW-1185">Reference proteome</keyword>
<dbReference type="RefSeq" id="WP_152803705.1">
    <property type="nucleotide sequence ID" value="NZ_WHNX01000011.1"/>
</dbReference>